<protein>
    <submittedName>
        <fullName evidence="2">Uncharacterized protein</fullName>
    </submittedName>
</protein>
<evidence type="ECO:0000313" key="2">
    <source>
        <dbReference type="EMBL" id="KAK9840787.1"/>
    </source>
</evidence>
<comment type="caution">
    <text evidence="2">The sequence shown here is derived from an EMBL/GenBank/DDBJ whole genome shotgun (WGS) entry which is preliminary data.</text>
</comment>
<accession>A0AAW1S4D1</accession>
<proteinExistence type="predicted"/>
<feature type="compositionally biased region" description="Basic and acidic residues" evidence="1">
    <location>
        <begin position="41"/>
        <end position="66"/>
    </location>
</feature>
<organism evidence="2 3">
    <name type="scientific">Elliptochloris bilobata</name>
    <dbReference type="NCBI Taxonomy" id="381761"/>
    <lineage>
        <taxon>Eukaryota</taxon>
        <taxon>Viridiplantae</taxon>
        <taxon>Chlorophyta</taxon>
        <taxon>core chlorophytes</taxon>
        <taxon>Trebouxiophyceae</taxon>
        <taxon>Trebouxiophyceae incertae sedis</taxon>
        <taxon>Elliptochloris clade</taxon>
        <taxon>Elliptochloris</taxon>
    </lineage>
</organism>
<reference evidence="2 3" key="1">
    <citation type="journal article" date="2024" name="Nat. Commun.">
        <title>Phylogenomics reveals the evolutionary origins of lichenization in chlorophyte algae.</title>
        <authorList>
            <person name="Puginier C."/>
            <person name="Libourel C."/>
            <person name="Otte J."/>
            <person name="Skaloud P."/>
            <person name="Haon M."/>
            <person name="Grisel S."/>
            <person name="Petersen M."/>
            <person name="Berrin J.G."/>
            <person name="Delaux P.M."/>
            <person name="Dal Grande F."/>
            <person name="Keller J."/>
        </authorList>
    </citation>
    <scope>NUCLEOTIDE SEQUENCE [LARGE SCALE GENOMIC DNA]</scope>
    <source>
        <strain evidence="2 3">SAG 245.80</strain>
    </source>
</reference>
<evidence type="ECO:0000256" key="1">
    <source>
        <dbReference type="SAM" id="MobiDB-lite"/>
    </source>
</evidence>
<dbReference type="AlphaFoldDB" id="A0AAW1S4D1"/>
<feature type="compositionally biased region" description="Basic and acidic residues" evidence="1">
    <location>
        <begin position="83"/>
        <end position="102"/>
    </location>
</feature>
<name>A0AAW1S4D1_9CHLO</name>
<feature type="region of interest" description="Disordered" evidence="1">
    <location>
        <begin position="133"/>
        <end position="156"/>
    </location>
</feature>
<dbReference type="EMBL" id="JALJOU010000012">
    <property type="protein sequence ID" value="KAK9840787.1"/>
    <property type="molecule type" value="Genomic_DNA"/>
</dbReference>
<evidence type="ECO:0000313" key="3">
    <source>
        <dbReference type="Proteomes" id="UP001445335"/>
    </source>
</evidence>
<keyword evidence="3" id="KW-1185">Reference proteome</keyword>
<gene>
    <name evidence="2" type="ORF">WJX81_004797</name>
</gene>
<feature type="region of interest" description="Disordered" evidence="1">
    <location>
        <begin position="27"/>
        <end position="105"/>
    </location>
</feature>
<sequence>MQEVLPLRRPKRKAAEPVVAYEQLARHGFDGGPSLTELAEEVGRRDRAREAAEAEAAEQRKTQKREEDEEEERRLRLTQLPKKQKELDEDRPHVVTHGERRGTLFRQQAEARWEVQSQSGDALSLAAYAGVAGAEAEAEQRARAALAQKRRQQAPK</sequence>
<dbReference type="Proteomes" id="UP001445335">
    <property type="component" value="Unassembled WGS sequence"/>
</dbReference>